<accession>A0A6C1TYJ6</accession>
<dbReference type="EMBL" id="JACEOR010000410">
    <property type="protein sequence ID" value="MBA4505597.1"/>
    <property type="molecule type" value="Genomic_DNA"/>
</dbReference>
<evidence type="ECO:0000256" key="7">
    <source>
        <dbReference type="ARBA" id="ARBA00023125"/>
    </source>
</evidence>
<feature type="binding site" evidence="8">
    <location>
        <position position="387"/>
    </location>
    <ligand>
        <name>Zn(2+)</name>
        <dbReference type="ChEBI" id="CHEBI:29105"/>
        <label>1</label>
    </ligand>
</feature>
<dbReference type="InterPro" id="IPR041222">
    <property type="entry name" value="PriA_3primeBD"/>
</dbReference>
<dbReference type="GO" id="GO:0006302">
    <property type="term" value="P:double-strand break repair"/>
    <property type="evidence" value="ECO:0007669"/>
    <property type="project" value="InterPro"/>
</dbReference>
<dbReference type="AlphaFoldDB" id="A0A6C1TYJ6"/>
<feature type="binding site" evidence="8">
    <location>
        <position position="419"/>
    </location>
    <ligand>
        <name>Zn(2+)</name>
        <dbReference type="ChEBI" id="CHEBI:29105"/>
        <label>2</label>
    </ligand>
</feature>
<keyword evidence="7 8" id="KW-0238">DNA-binding</keyword>
<comment type="function">
    <text evidence="8">Initiates the restart of stalled replication forks, which reloads the replicative helicase on sites other than the origin of replication. Recognizes and binds to abandoned replication forks and remodels them to uncover a helicase loading site. Promotes assembly of the primosome at these replication forks.</text>
</comment>
<evidence type="ECO:0000256" key="6">
    <source>
        <dbReference type="ARBA" id="ARBA00022840"/>
    </source>
</evidence>
<keyword evidence="4 8" id="KW-0547">Nucleotide-binding</keyword>
<dbReference type="Gene3D" id="3.40.1440.60">
    <property type="entry name" value="PriA, 3(prime) DNA-binding domain"/>
    <property type="match status" value="1"/>
</dbReference>
<comment type="subunit">
    <text evidence="8">Component of the replication restart primosome.</text>
</comment>
<dbReference type="GO" id="GO:0003677">
    <property type="term" value="F:DNA binding"/>
    <property type="evidence" value="ECO:0007669"/>
    <property type="project" value="UniProtKB-UniRule"/>
</dbReference>
<dbReference type="GO" id="GO:1990077">
    <property type="term" value="C:primosome complex"/>
    <property type="evidence" value="ECO:0007669"/>
    <property type="project" value="UniProtKB-UniRule"/>
</dbReference>
<dbReference type="RefSeq" id="WP_136651218.1">
    <property type="nucleotide sequence ID" value="NZ_JACEOR010000410.1"/>
</dbReference>
<keyword evidence="6 8" id="KW-0067">ATP-binding</keyword>
<feature type="binding site" evidence="8">
    <location>
        <position position="431"/>
    </location>
    <ligand>
        <name>Zn(2+)</name>
        <dbReference type="ChEBI" id="CHEBI:29105"/>
        <label>1</label>
    </ligand>
</feature>
<feature type="domain" description="Primosomal protein N' 3' DNA-binding" evidence="9">
    <location>
        <begin position="22"/>
        <end position="113"/>
    </location>
</feature>
<dbReference type="NCBIfam" id="NF011455">
    <property type="entry name" value="PRK14873.1-5"/>
    <property type="match status" value="1"/>
</dbReference>
<keyword evidence="3 8" id="KW-0479">Metal-binding</keyword>
<dbReference type="Pfam" id="PF17764">
    <property type="entry name" value="PriA_3primeBD"/>
    <property type="match status" value="1"/>
</dbReference>
<dbReference type="GO" id="GO:0006310">
    <property type="term" value="P:DNA recombination"/>
    <property type="evidence" value="ECO:0007669"/>
    <property type="project" value="InterPro"/>
</dbReference>
<dbReference type="GO" id="GO:0008270">
    <property type="term" value="F:zinc ion binding"/>
    <property type="evidence" value="ECO:0007669"/>
    <property type="project" value="UniProtKB-UniRule"/>
</dbReference>
<reference evidence="10 13" key="2">
    <citation type="submission" date="2020-07" db="EMBL/GenBank/DDBJ databases">
        <authorList>
            <person name="Khare M."/>
        </authorList>
    </citation>
    <scope>NUCLEOTIDE SEQUENCE [LARGE SCALE GENOMIC DNA]</scope>
    <source>
        <strain evidence="10 13">P8776</strain>
    </source>
</reference>
<protein>
    <recommendedName>
        <fullName evidence="8">Probable replication restart protein PriA</fullName>
    </recommendedName>
    <alternativeName>
        <fullName evidence="8">Putative ATP-dependent DNA helicase PriA</fullName>
    </alternativeName>
</protein>
<dbReference type="Proteomes" id="UP000580709">
    <property type="component" value="Unassembled WGS sequence"/>
</dbReference>
<comment type="similarity">
    <text evidence="8">Belongs to the helicase family. PriA subfamily.</text>
</comment>
<dbReference type="GO" id="GO:0043138">
    <property type="term" value="F:3'-5' DNA helicase activity"/>
    <property type="evidence" value="ECO:0007669"/>
    <property type="project" value="TreeGrafter"/>
</dbReference>
<dbReference type="OrthoDB" id="3177118at2"/>
<keyword evidence="13" id="KW-1185">Reference proteome</keyword>
<evidence type="ECO:0000256" key="5">
    <source>
        <dbReference type="ARBA" id="ARBA00022833"/>
    </source>
</evidence>
<dbReference type="EMBL" id="RXIR01000004">
    <property type="protein sequence ID" value="TVS29599.1"/>
    <property type="molecule type" value="Genomic_DNA"/>
</dbReference>
<evidence type="ECO:0000256" key="1">
    <source>
        <dbReference type="ARBA" id="ARBA00022515"/>
    </source>
</evidence>
<dbReference type="InterPro" id="IPR005259">
    <property type="entry name" value="PriA"/>
</dbReference>
<dbReference type="GO" id="GO:0005524">
    <property type="term" value="F:ATP binding"/>
    <property type="evidence" value="ECO:0007669"/>
    <property type="project" value="UniProtKB-UniRule"/>
</dbReference>
<dbReference type="GO" id="GO:0006269">
    <property type="term" value="P:DNA replication, synthesis of primer"/>
    <property type="evidence" value="ECO:0007669"/>
    <property type="project" value="UniProtKB-KW"/>
</dbReference>
<sequence>MTDSPGAASQPVVRVLPLLGLAHLDREFDYLVTEADSRAAQPGVRARVRFAGRLVDAIITERRAESEHEGELRFIERIISDEVVAPAELRSLIDALSARYAGVRSDIYRAAIPARYAKAEETDTTTDWEELGEVGEPDLSAWSTYEHGQSFVDAVLEGRIARAAWQIAPGEKWTDPVSALAAKVAASGGGVLIVVPDQRDVDACEAALREYVGARQVTTLTASQGPQARYSRYLSILHGQGRLVVGTRSAAFAPVKDLRLIVLMHDGDDSLVDPRAPYVHAREVLTTRAAQQKACLVIGGHSRTAESQLLVSTGWMQELVAPRSTLRTRSPLIHAAGDSDFALERDPRARQARLPSVAFAAAAKTLERGAPVLFQVPRTGYVQSLACGACRTPARCRWCSGPLSLPSGGPAAAPTCRWCGRMDTAHVCPVCGSRRLRAVVLGTERTAEELGRAFPKTRVRSSWGEKIIAEVPRTPMIVVATPGAEPRVADGGYGAAILLDTWALLGRPDLRATEETFEKWLAACTLVDAASDDGEVVVVAEPALPVVQHLIRWDVPGHAAIELAQRAETRLPPAVHVAVVDAPRKALEDFFAHAQLPPHAETLGPVDLPPGVQLPGEWDERELGPAQRMMVRSPLSGRTELGRALRSAASLRAARKQDAPLRIQVDPVRIG</sequence>
<comment type="cofactor">
    <cofactor evidence="8">
        <name>Zn(2+)</name>
        <dbReference type="ChEBI" id="CHEBI:29105"/>
    </cofactor>
    <text evidence="8">Binds 2 zinc ions per subunit.</text>
</comment>
<comment type="caution">
    <text evidence="8">As this protein does not have any detectable helicase domains, it probably does not have helicase activity.</text>
</comment>
<name>A0A6C1TYJ6_9CORY</name>
<evidence type="ECO:0000256" key="2">
    <source>
        <dbReference type="ARBA" id="ARBA00022705"/>
    </source>
</evidence>
<gene>
    <name evidence="8" type="primary">priA</name>
    <name evidence="11" type="ORF">EKI59_03010</name>
    <name evidence="10" type="ORF">H0H28_09750</name>
</gene>
<dbReference type="Proteomes" id="UP000336646">
    <property type="component" value="Unassembled WGS sequence"/>
</dbReference>
<dbReference type="InterPro" id="IPR042115">
    <property type="entry name" value="PriA_3primeBD_sf"/>
</dbReference>
<evidence type="ECO:0000256" key="3">
    <source>
        <dbReference type="ARBA" id="ARBA00022723"/>
    </source>
</evidence>
<evidence type="ECO:0000313" key="12">
    <source>
        <dbReference type="Proteomes" id="UP000336646"/>
    </source>
</evidence>
<feature type="binding site" evidence="8">
    <location>
        <position position="390"/>
    </location>
    <ligand>
        <name>Zn(2+)</name>
        <dbReference type="ChEBI" id="CHEBI:29105"/>
        <label>1</label>
    </ligand>
</feature>
<feature type="binding site" evidence="8">
    <location>
        <position position="428"/>
    </location>
    <ligand>
        <name>Zn(2+)</name>
        <dbReference type="ChEBI" id="CHEBI:29105"/>
        <label>1</label>
    </ligand>
</feature>
<keyword evidence="2 8" id="KW-0235">DNA replication</keyword>
<dbReference type="HAMAP" id="MF_00983">
    <property type="entry name" value="PriA"/>
    <property type="match status" value="1"/>
</dbReference>
<feature type="binding site" evidence="8">
    <location>
        <position position="396"/>
    </location>
    <ligand>
        <name>Zn(2+)</name>
        <dbReference type="ChEBI" id="CHEBI:29105"/>
        <label>2</label>
    </ligand>
</feature>
<dbReference type="InterPro" id="IPR027417">
    <property type="entry name" value="P-loop_NTPase"/>
</dbReference>
<dbReference type="PANTHER" id="PTHR30580:SF0">
    <property type="entry name" value="PRIMOSOMAL PROTEIN N"/>
    <property type="match status" value="1"/>
</dbReference>
<dbReference type="Gene3D" id="3.40.50.300">
    <property type="entry name" value="P-loop containing nucleotide triphosphate hydrolases"/>
    <property type="match status" value="1"/>
</dbReference>
<evidence type="ECO:0000313" key="11">
    <source>
        <dbReference type="EMBL" id="TVS29599.1"/>
    </source>
</evidence>
<keyword evidence="1 8" id="KW-0639">Primosome</keyword>
<organism evidence="11 12">
    <name type="scientific">Corynebacterium sanguinis</name>
    <dbReference type="NCBI Taxonomy" id="2594913"/>
    <lineage>
        <taxon>Bacteria</taxon>
        <taxon>Bacillati</taxon>
        <taxon>Actinomycetota</taxon>
        <taxon>Actinomycetes</taxon>
        <taxon>Mycobacteriales</taxon>
        <taxon>Corynebacteriaceae</taxon>
        <taxon>Corynebacterium</taxon>
    </lineage>
</organism>
<reference evidence="11 12" key="1">
    <citation type="submission" date="2018-12" db="EMBL/GenBank/DDBJ databases">
        <title>Corynebacterium sanguinis sp. nov., a clinically-associated and environmental corynebacterium.</title>
        <authorList>
            <person name="Gonzales-Siles L."/>
            <person name="Jaen-Luchoro D."/>
            <person name="Cardew S."/>
            <person name="Inganas E."/>
            <person name="Ohlen M."/>
            <person name="Jensie-Markopolous S."/>
            <person name="Pinyeiro-Iglesias B."/>
            <person name="Molin K."/>
            <person name="Skovbjerg S."/>
            <person name="Svensson-Stadler L."/>
            <person name="Funke G."/>
            <person name="Moore E.R.B."/>
        </authorList>
    </citation>
    <scope>NUCLEOTIDE SEQUENCE [LARGE SCALE GENOMIC DNA]</scope>
    <source>
        <strain evidence="11 12">58734</strain>
    </source>
</reference>
<dbReference type="PANTHER" id="PTHR30580">
    <property type="entry name" value="PRIMOSOMAL PROTEIN N"/>
    <property type="match status" value="1"/>
</dbReference>
<proteinExistence type="inferred from homology"/>
<keyword evidence="5 8" id="KW-0862">Zinc</keyword>
<evidence type="ECO:0000259" key="9">
    <source>
        <dbReference type="Pfam" id="PF17764"/>
    </source>
</evidence>
<evidence type="ECO:0000313" key="13">
    <source>
        <dbReference type="Proteomes" id="UP000580709"/>
    </source>
</evidence>
<evidence type="ECO:0000256" key="4">
    <source>
        <dbReference type="ARBA" id="ARBA00022741"/>
    </source>
</evidence>
<feature type="binding site" evidence="8">
    <location>
        <position position="416"/>
    </location>
    <ligand>
        <name>Zn(2+)</name>
        <dbReference type="ChEBI" id="CHEBI:29105"/>
        <label>2</label>
    </ligand>
</feature>
<comment type="caution">
    <text evidence="11">The sequence shown here is derived from an EMBL/GenBank/DDBJ whole genome shotgun (WGS) entry which is preliminary data.</text>
</comment>
<dbReference type="GO" id="GO:0006270">
    <property type="term" value="P:DNA replication initiation"/>
    <property type="evidence" value="ECO:0007669"/>
    <property type="project" value="TreeGrafter"/>
</dbReference>
<feature type="binding site" evidence="8">
    <location>
        <position position="399"/>
    </location>
    <ligand>
        <name>Zn(2+)</name>
        <dbReference type="ChEBI" id="CHEBI:29105"/>
        <label>2</label>
    </ligand>
</feature>
<evidence type="ECO:0000256" key="8">
    <source>
        <dbReference type="HAMAP-Rule" id="MF_00983"/>
    </source>
</evidence>
<evidence type="ECO:0000313" key="10">
    <source>
        <dbReference type="EMBL" id="MBA4505597.1"/>
    </source>
</evidence>